<comment type="caution">
    <text evidence="1">The sequence shown here is derived from an EMBL/GenBank/DDBJ whole genome shotgun (WGS) entry which is preliminary data.</text>
</comment>
<accession>A0ABP6LK62</accession>
<evidence type="ECO:0000313" key="2">
    <source>
        <dbReference type="Proteomes" id="UP001501532"/>
    </source>
</evidence>
<sequence length="151" mass="16112">MRKWIAGALGAAVVVGGGLPAVALGAETGLVYHGYVTMGRGEVNVRLTPWNHTRSGVKDSTVRLRWSKPLADEQLLPGACARFDASTVLCRTGSIVPMGRGREIHLRVRLADTSTDEVRVEIDSQWGGGAADRNPAAQQVLALGTGDRYTF</sequence>
<reference evidence="2" key="1">
    <citation type="journal article" date="2019" name="Int. J. Syst. Evol. Microbiol.">
        <title>The Global Catalogue of Microorganisms (GCM) 10K type strain sequencing project: providing services to taxonomists for standard genome sequencing and annotation.</title>
        <authorList>
            <consortium name="The Broad Institute Genomics Platform"/>
            <consortium name="The Broad Institute Genome Sequencing Center for Infectious Disease"/>
            <person name="Wu L."/>
            <person name="Ma J."/>
        </authorList>
    </citation>
    <scope>NUCLEOTIDE SEQUENCE [LARGE SCALE GENOMIC DNA]</scope>
    <source>
        <strain evidence="2">JCM 9091</strain>
    </source>
</reference>
<dbReference type="RefSeq" id="WP_234519459.1">
    <property type="nucleotide sequence ID" value="NZ_BAAAUF010000026.1"/>
</dbReference>
<dbReference type="EMBL" id="BAAAUF010000026">
    <property type="protein sequence ID" value="GAA3048637.1"/>
    <property type="molecule type" value="Genomic_DNA"/>
</dbReference>
<name>A0ABP6LK62_9ACTN</name>
<keyword evidence="2" id="KW-1185">Reference proteome</keyword>
<dbReference type="Proteomes" id="UP001501532">
    <property type="component" value="Unassembled WGS sequence"/>
</dbReference>
<evidence type="ECO:0000313" key="1">
    <source>
        <dbReference type="EMBL" id="GAA3048637.1"/>
    </source>
</evidence>
<evidence type="ECO:0008006" key="3">
    <source>
        <dbReference type="Google" id="ProtNLM"/>
    </source>
</evidence>
<organism evidence="1 2">
    <name type="scientific">Streptomyces glomeratus</name>
    <dbReference type="NCBI Taxonomy" id="284452"/>
    <lineage>
        <taxon>Bacteria</taxon>
        <taxon>Bacillati</taxon>
        <taxon>Actinomycetota</taxon>
        <taxon>Actinomycetes</taxon>
        <taxon>Kitasatosporales</taxon>
        <taxon>Streptomycetaceae</taxon>
        <taxon>Streptomyces</taxon>
    </lineage>
</organism>
<protein>
    <recommendedName>
        <fullName evidence="3">DUF11 domain-containing protein</fullName>
    </recommendedName>
</protein>
<proteinExistence type="predicted"/>
<gene>
    <name evidence="1" type="ORF">GCM10010448_34640</name>
</gene>